<name>A0ABX5H1H4_PHOAN</name>
<evidence type="ECO:0000313" key="1">
    <source>
        <dbReference type="EMBL" id="PSX06430.1"/>
    </source>
</evidence>
<dbReference type="EMBL" id="PYOU01000016">
    <property type="protein sequence ID" value="PSX06430.1"/>
    <property type="molecule type" value="Genomic_DNA"/>
</dbReference>
<gene>
    <name evidence="1" type="ORF">C0W27_17065</name>
</gene>
<organism evidence="1 2">
    <name type="scientific">Photobacterium angustum</name>
    <dbReference type="NCBI Taxonomy" id="661"/>
    <lineage>
        <taxon>Bacteria</taxon>
        <taxon>Pseudomonadati</taxon>
        <taxon>Pseudomonadota</taxon>
        <taxon>Gammaproteobacteria</taxon>
        <taxon>Vibrionales</taxon>
        <taxon>Vibrionaceae</taxon>
        <taxon>Photobacterium</taxon>
    </lineage>
</organism>
<evidence type="ECO:0000313" key="2">
    <source>
        <dbReference type="Proteomes" id="UP000240989"/>
    </source>
</evidence>
<sequence length="140" mass="16050">MGIYQVNSDRVVNSIKDAAKQLKNYGESKASRVIVLCDSRDFATMDFFFIPSIQEVMLGKAEYYAHRDGSLEEIKRYPGLLTNRMKYISAIAVLSVKTGKMLFLHNPNATVPLFETDLVKHFDNHQVFEKNGRTNTWQQV</sequence>
<accession>A0ABX5H1H4</accession>
<reference evidence="1 2" key="1">
    <citation type="submission" date="2018-01" db="EMBL/GenBank/DDBJ databases">
        <title>Whole genome sequencing of Histamine producing bacteria.</title>
        <authorList>
            <person name="Butler K."/>
        </authorList>
    </citation>
    <scope>NUCLEOTIDE SEQUENCE [LARGE SCALE GENOMIC DNA]</scope>
    <source>
        <strain evidence="1 2">A6-1</strain>
    </source>
</reference>
<proteinExistence type="predicted"/>
<dbReference type="Proteomes" id="UP000240989">
    <property type="component" value="Unassembled WGS sequence"/>
</dbReference>
<keyword evidence="2" id="KW-1185">Reference proteome</keyword>
<dbReference type="RefSeq" id="WP_045152647.1">
    <property type="nucleotide sequence ID" value="NZ_JZSW01000006.1"/>
</dbReference>
<protein>
    <submittedName>
        <fullName evidence="1">Uncharacterized protein</fullName>
    </submittedName>
</protein>
<comment type="caution">
    <text evidence="1">The sequence shown here is derived from an EMBL/GenBank/DDBJ whole genome shotgun (WGS) entry which is preliminary data.</text>
</comment>